<gene>
    <name evidence="12" type="ORF">F6B43_15245</name>
</gene>
<evidence type="ECO:0000256" key="8">
    <source>
        <dbReference type="ARBA" id="ARBA00038120"/>
    </source>
</evidence>
<dbReference type="InterPro" id="IPR029044">
    <property type="entry name" value="Nucleotide-diphossugar_trans"/>
</dbReference>
<dbReference type="PANTHER" id="PTHR43646:SF2">
    <property type="entry name" value="GLYCOSYLTRANSFERASE 2-LIKE DOMAIN-CONTAINING PROTEIN"/>
    <property type="match status" value="1"/>
</dbReference>
<proteinExistence type="inferred from homology"/>
<evidence type="ECO:0000256" key="2">
    <source>
        <dbReference type="ARBA" id="ARBA00022475"/>
    </source>
</evidence>
<comment type="subcellular location">
    <subcellularLocation>
        <location evidence="1">Cell membrane</location>
    </subcellularLocation>
</comment>
<comment type="similarity">
    <text evidence="8">Belongs to the glycosyltransferase 2 family. CrtQ subfamily.</text>
</comment>
<dbReference type="AlphaFoldDB" id="A0A5J5IYC0"/>
<dbReference type="SUPFAM" id="SSF53448">
    <property type="entry name" value="Nucleotide-diphospho-sugar transferases"/>
    <property type="match status" value="1"/>
</dbReference>
<keyword evidence="4 12" id="KW-0808">Transferase</keyword>
<dbReference type="GO" id="GO:0005886">
    <property type="term" value="C:plasma membrane"/>
    <property type="evidence" value="ECO:0007669"/>
    <property type="project" value="UniProtKB-SubCell"/>
</dbReference>
<comment type="function">
    <text evidence="6">Catalyzes the glycosylation of 4,4'-diaponeurosporenoate, i.e. the esterification of glucose at the C1'' position with the carboxyl group of 4,4'-diaponeurosporenic acid, to form glycosyl-4,4'-diaponeurosporenoate. This is a step in the biosynthesis of staphyloxanthin, an orange pigment present in most staphylococci strains.</text>
</comment>
<evidence type="ECO:0000256" key="6">
    <source>
        <dbReference type="ARBA" id="ARBA00037281"/>
    </source>
</evidence>
<evidence type="ECO:0000256" key="5">
    <source>
        <dbReference type="ARBA" id="ARBA00023136"/>
    </source>
</evidence>
<dbReference type="Pfam" id="PF00535">
    <property type="entry name" value="Glycos_transf_2"/>
    <property type="match status" value="1"/>
</dbReference>
<evidence type="ECO:0000256" key="7">
    <source>
        <dbReference type="ARBA" id="ARBA00037904"/>
    </source>
</evidence>
<keyword evidence="2" id="KW-1003">Cell membrane</keyword>
<comment type="pathway">
    <text evidence="7">Carotenoid biosynthesis; staphyloxanthin biosynthesis; staphyloxanthin from farnesyl diphosphate: step 4/5.</text>
</comment>
<organism evidence="12 13">
    <name type="scientific">Microbacterium rhizomatis</name>
    <dbReference type="NCBI Taxonomy" id="1631477"/>
    <lineage>
        <taxon>Bacteria</taxon>
        <taxon>Bacillati</taxon>
        <taxon>Actinomycetota</taxon>
        <taxon>Actinomycetes</taxon>
        <taxon>Micrococcales</taxon>
        <taxon>Microbacteriaceae</taxon>
        <taxon>Microbacterium</taxon>
    </lineage>
</organism>
<dbReference type="RefSeq" id="WP_150449840.1">
    <property type="nucleotide sequence ID" value="NZ_VYSA01000003.1"/>
</dbReference>
<evidence type="ECO:0000313" key="13">
    <source>
        <dbReference type="Proteomes" id="UP000325827"/>
    </source>
</evidence>
<evidence type="ECO:0000313" key="12">
    <source>
        <dbReference type="EMBL" id="KAA9106491.1"/>
    </source>
</evidence>
<keyword evidence="13" id="KW-1185">Reference proteome</keyword>
<dbReference type="EMBL" id="VYSA01000003">
    <property type="protein sequence ID" value="KAA9106491.1"/>
    <property type="molecule type" value="Genomic_DNA"/>
</dbReference>
<evidence type="ECO:0000256" key="10">
    <source>
        <dbReference type="SAM" id="MobiDB-lite"/>
    </source>
</evidence>
<feature type="compositionally biased region" description="Basic and acidic residues" evidence="10">
    <location>
        <begin position="284"/>
        <end position="293"/>
    </location>
</feature>
<feature type="region of interest" description="Disordered" evidence="10">
    <location>
        <begin position="278"/>
        <end position="302"/>
    </location>
</feature>
<dbReference type="InterPro" id="IPR001173">
    <property type="entry name" value="Glyco_trans_2-like"/>
</dbReference>
<accession>A0A5J5IYC0</accession>
<sequence>MNRAATAARDVHARPTFVIAAHNEERVIGACLEALLGQDVRAGDIIVVANGCSDRTADVASDYGVTVIDRVEPGKAGALNAGDAVAPSSTRIYLDADIVVPDGGVAALVRRLAVEPSVAAVVPARRLETAGRQWPVRAYFSINERLPAFRAGLFGRGLIVLSAEGRSRFGAFPAMVADDLFLDSQFDESEKAQVDDVTVVVEAPYTTRELLNRLVRVRRGNAQMRAAAAAGEIDLDVRPADRRAWLRVALPHPKLWAAAVAYATITLVASRRARRAGTGQAAWGRDESTRERAATVGRRSPA</sequence>
<evidence type="ECO:0000256" key="3">
    <source>
        <dbReference type="ARBA" id="ARBA00022676"/>
    </source>
</evidence>
<name>A0A5J5IYC0_9MICO</name>
<evidence type="ECO:0000256" key="9">
    <source>
        <dbReference type="ARBA" id="ARBA00040345"/>
    </source>
</evidence>
<protein>
    <recommendedName>
        <fullName evidence="9">4,4'-diaponeurosporenoate glycosyltransferase</fullName>
    </recommendedName>
</protein>
<feature type="domain" description="Glycosyltransferase 2-like" evidence="11">
    <location>
        <begin position="17"/>
        <end position="142"/>
    </location>
</feature>
<keyword evidence="3" id="KW-0328">Glycosyltransferase</keyword>
<evidence type="ECO:0000256" key="1">
    <source>
        <dbReference type="ARBA" id="ARBA00004236"/>
    </source>
</evidence>
<comment type="caution">
    <text evidence="12">The sequence shown here is derived from an EMBL/GenBank/DDBJ whole genome shotgun (WGS) entry which is preliminary data.</text>
</comment>
<dbReference type="OrthoDB" id="9771846at2"/>
<dbReference type="Gene3D" id="3.90.550.10">
    <property type="entry name" value="Spore Coat Polysaccharide Biosynthesis Protein SpsA, Chain A"/>
    <property type="match status" value="1"/>
</dbReference>
<keyword evidence="5" id="KW-0472">Membrane</keyword>
<reference evidence="13" key="1">
    <citation type="submission" date="2019-09" db="EMBL/GenBank/DDBJ databases">
        <title>Mumia zhuanghuii sp. nov. isolated from the intestinal contents of plateau pika (Ochotona curzoniae) in the Qinghai-Tibet plateau of China.</title>
        <authorList>
            <person name="Tian Z."/>
        </authorList>
    </citation>
    <scope>NUCLEOTIDE SEQUENCE [LARGE SCALE GENOMIC DNA]</scope>
    <source>
        <strain evidence="13">JCM 30598</strain>
    </source>
</reference>
<dbReference type="GO" id="GO:0016757">
    <property type="term" value="F:glycosyltransferase activity"/>
    <property type="evidence" value="ECO:0007669"/>
    <property type="project" value="UniProtKB-KW"/>
</dbReference>
<evidence type="ECO:0000259" key="11">
    <source>
        <dbReference type="Pfam" id="PF00535"/>
    </source>
</evidence>
<evidence type="ECO:0000256" key="4">
    <source>
        <dbReference type="ARBA" id="ARBA00022679"/>
    </source>
</evidence>
<dbReference type="PANTHER" id="PTHR43646">
    <property type="entry name" value="GLYCOSYLTRANSFERASE"/>
    <property type="match status" value="1"/>
</dbReference>
<dbReference type="Proteomes" id="UP000325827">
    <property type="component" value="Unassembled WGS sequence"/>
</dbReference>